<organism evidence="2">
    <name type="scientific">Amphimedon queenslandica</name>
    <name type="common">Sponge</name>
    <dbReference type="NCBI Taxonomy" id="400682"/>
    <lineage>
        <taxon>Eukaryota</taxon>
        <taxon>Metazoa</taxon>
        <taxon>Porifera</taxon>
        <taxon>Demospongiae</taxon>
        <taxon>Heteroscleromorpha</taxon>
        <taxon>Haplosclerida</taxon>
        <taxon>Niphatidae</taxon>
        <taxon>Amphimedon</taxon>
    </lineage>
</organism>
<evidence type="ECO:0000313" key="2">
    <source>
        <dbReference type="EnsemblMetazoa" id="Aqu2.1.28616_001"/>
    </source>
</evidence>
<sequence length="254" mass="29236">MKIEEVELILDTLEKNYQFSKGDLEKLLREGIVCRGKCLSFLSKIVKARKEVVTGEKKILHVFGDVIVKNKIGHEISETPLTSSPESHTAQYHSTPVTPRSRRMDSSIGVFTICNGKRRATHLPPSLQGIGRSIKLKNRKSIVDRVIKDKRMKGMIARKVGKIIRGEVKKLFKRFEKVGICVSHKTTIRMIDKLTTDFDQPVKEWSSKISRCLWQDNILDASLEFENDEDAIIEKIHQIRKNIEQSYQYVSHTY</sequence>
<accession>A0A1X7ULT9</accession>
<protein>
    <submittedName>
        <fullName evidence="2">Uncharacterized protein</fullName>
    </submittedName>
</protein>
<name>A0A1X7ULT9_AMPQE</name>
<dbReference type="OrthoDB" id="6135889at2759"/>
<feature type="compositionally biased region" description="Polar residues" evidence="1">
    <location>
        <begin position="79"/>
        <end position="98"/>
    </location>
</feature>
<evidence type="ECO:0000256" key="1">
    <source>
        <dbReference type="SAM" id="MobiDB-lite"/>
    </source>
</evidence>
<dbReference type="EnsemblMetazoa" id="Aqu2.1.28616_001">
    <property type="protein sequence ID" value="Aqu2.1.28616_001"/>
    <property type="gene ID" value="Aqu2.1.28616"/>
</dbReference>
<feature type="region of interest" description="Disordered" evidence="1">
    <location>
        <begin position="78"/>
        <end position="102"/>
    </location>
</feature>
<reference evidence="2" key="1">
    <citation type="submission" date="2017-05" db="UniProtKB">
        <authorList>
            <consortium name="EnsemblMetazoa"/>
        </authorList>
    </citation>
    <scope>IDENTIFICATION</scope>
</reference>
<dbReference type="AlphaFoldDB" id="A0A1X7ULT9"/>
<proteinExistence type="predicted"/>
<dbReference type="InParanoid" id="A0A1X7ULT9"/>